<comment type="caution">
    <text evidence="2">The sequence shown here is derived from an EMBL/GenBank/DDBJ whole genome shotgun (WGS) entry which is preliminary data.</text>
</comment>
<reference evidence="2 3" key="1">
    <citation type="submission" date="2012-08" db="EMBL/GenBank/DDBJ databases">
        <title>Whole genome shotgun sequence of Austwickia chelonae NBRC 105200.</title>
        <authorList>
            <person name="Yoshida I."/>
            <person name="Hosoyama A."/>
            <person name="Tsuchikane K."/>
            <person name="Katsumata H."/>
            <person name="Ando Y."/>
            <person name="Ohji S."/>
            <person name="Hamada M."/>
            <person name="Tamura T."/>
            <person name="Yamazoe A."/>
            <person name="Yamazaki S."/>
            <person name="Fujita N."/>
        </authorList>
    </citation>
    <scope>NUCLEOTIDE SEQUENCE [LARGE SCALE GENOMIC DNA]</scope>
    <source>
        <strain evidence="2 3">NBRC 105200</strain>
    </source>
</reference>
<gene>
    <name evidence="2" type="ORF">AUCHE_16_00780</name>
</gene>
<keyword evidence="3" id="KW-1185">Reference proteome</keyword>
<accession>K6VTJ8</accession>
<feature type="chain" id="PRO_5003895660" evidence="1">
    <location>
        <begin position="26"/>
        <end position="283"/>
    </location>
</feature>
<proteinExistence type="predicted"/>
<evidence type="ECO:0000256" key="1">
    <source>
        <dbReference type="SAM" id="SignalP"/>
    </source>
</evidence>
<dbReference type="EMBL" id="BAGZ01000016">
    <property type="protein sequence ID" value="GAB78660.1"/>
    <property type="molecule type" value="Genomic_DNA"/>
</dbReference>
<keyword evidence="1" id="KW-0732">Signal</keyword>
<evidence type="ECO:0000313" key="3">
    <source>
        <dbReference type="Proteomes" id="UP000008495"/>
    </source>
</evidence>
<protein>
    <submittedName>
        <fullName evidence="2">Uncharacterized protein</fullName>
    </submittedName>
</protein>
<organism evidence="2 3">
    <name type="scientific">Austwickia chelonae NBRC 105200</name>
    <dbReference type="NCBI Taxonomy" id="1184607"/>
    <lineage>
        <taxon>Bacteria</taxon>
        <taxon>Bacillati</taxon>
        <taxon>Actinomycetota</taxon>
        <taxon>Actinomycetes</taxon>
        <taxon>Micrococcales</taxon>
        <taxon>Dermatophilaceae</taxon>
        <taxon>Austwickia</taxon>
    </lineage>
</organism>
<dbReference type="AlphaFoldDB" id="K6VTJ8"/>
<dbReference type="Proteomes" id="UP000008495">
    <property type="component" value="Unassembled WGS sequence"/>
</dbReference>
<evidence type="ECO:0000313" key="2">
    <source>
        <dbReference type="EMBL" id="GAB78660.1"/>
    </source>
</evidence>
<feature type="signal peptide" evidence="1">
    <location>
        <begin position="1"/>
        <end position="25"/>
    </location>
</feature>
<name>K6VTJ8_9MICO</name>
<sequence>MLNKKKIAIFALVAGYVFLPQSALAAQPKVDEGVAPKWISTIDKAKQEWIGTGSSVQVNGEYEPCILGPAFKKENGDVLYYLGSNCSQRVKVGEKLPILTRNKYVNSGWSFSVDYVFQNDPAHLGQVWGKLERTGQTNAQVLKTGYIAGHNGTTVWPVLGTRKPEVGLKVVRDGNARWYQSEVKEIFKKETPQSLSEFLHSFSVDAPEHGAPVSGESLMYGNYLVGVGSGASRNYREGRLGLSLEGVELGFKPALDLKLITAENCDGTDNCYLEGYGITPRRN</sequence>
<dbReference type="RefSeq" id="WP_006503417.1">
    <property type="nucleotide sequence ID" value="NZ_BAGZ01000016.1"/>
</dbReference>